<dbReference type="InterPro" id="IPR058546">
    <property type="entry name" value="RPS4B/Roq1-like_LRR"/>
</dbReference>
<dbReference type="InterPro" id="IPR027417">
    <property type="entry name" value="P-loop_NTPase"/>
</dbReference>
<dbReference type="SMART" id="SM00255">
    <property type="entry name" value="TIR"/>
    <property type="match status" value="1"/>
</dbReference>
<dbReference type="Gene3D" id="3.80.10.10">
    <property type="entry name" value="Ribonuclease Inhibitor"/>
    <property type="match status" value="2"/>
</dbReference>
<keyword evidence="2" id="KW-0677">Repeat</keyword>
<reference evidence="6 7" key="1">
    <citation type="journal article" date="2018" name="Nat. Genet.">
        <title>The Rosa genome provides new insights in the design of modern roses.</title>
        <authorList>
            <person name="Bendahmane M."/>
        </authorList>
    </citation>
    <scope>NUCLEOTIDE SEQUENCE [LARGE SCALE GENOMIC DNA]</scope>
    <source>
        <strain evidence="7">cv. Old Blush</strain>
    </source>
</reference>
<dbReference type="Gene3D" id="1.10.8.430">
    <property type="entry name" value="Helical domain of apoptotic protease-activating factors"/>
    <property type="match status" value="1"/>
</dbReference>
<keyword evidence="3" id="KW-0611">Plant defense</keyword>
<dbReference type="InterPro" id="IPR058192">
    <property type="entry name" value="WHD_ROQ1-like"/>
</dbReference>
<proteinExistence type="predicted"/>
<dbReference type="InterPro" id="IPR002182">
    <property type="entry name" value="NB-ARC"/>
</dbReference>
<dbReference type="Gene3D" id="3.40.50.300">
    <property type="entry name" value="P-loop containing nucleotide triphosphate hydrolases"/>
    <property type="match status" value="1"/>
</dbReference>
<dbReference type="SUPFAM" id="SSF46785">
    <property type="entry name" value="Winged helix' DNA-binding domain"/>
    <property type="match status" value="1"/>
</dbReference>
<dbReference type="AlphaFoldDB" id="A0A2P6PND4"/>
<dbReference type="Pfam" id="PF23282">
    <property type="entry name" value="WHD_ROQ1"/>
    <property type="match status" value="1"/>
</dbReference>
<dbReference type="Pfam" id="PF23286">
    <property type="entry name" value="LRR_13"/>
    <property type="match status" value="2"/>
</dbReference>
<gene>
    <name evidence="6" type="ORF">RchiOBHm_Chr6g0261451</name>
</gene>
<dbReference type="OrthoDB" id="1357022at2759"/>
<dbReference type="Gene3D" id="3.40.50.10140">
    <property type="entry name" value="Toll/interleukin-1 receptor homology (TIR) domain"/>
    <property type="match status" value="1"/>
</dbReference>
<dbReference type="InterPro" id="IPR000157">
    <property type="entry name" value="TIR_dom"/>
</dbReference>
<dbReference type="Gramene" id="PRQ23448">
    <property type="protein sequence ID" value="PRQ23448"/>
    <property type="gene ID" value="RchiOBHm_Chr6g0261451"/>
</dbReference>
<evidence type="ECO:0000256" key="4">
    <source>
        <dbReference type="ARBA" id="ARBA00023027"/>
    </source>
</evidence>
<dbReference type="Pfam" id="PF01582">
    <property type="entry name" value="TIR"/>
    <property type="match status" value="1"/>
</dbReference>
<keyword evidence="6" id="KW-0238">DNA-binding</keyword>
<dbReference type="Proteomes" id="UP000238479">
    <property type="component" value="Chromosome 6"/>
</dbReference>
<dbReference type="PANTHER" id="PTHR11017:SF578">
    <property type="entry name" value="ADP-RIBOSYL CYCLASE_CYCLIC ADP-RIBOSE HYDROLASE"/>
    <property type="match status" value="1"/>
</dbReference>
<dbReference type="GO" id="GO:0006952">
    <property type="term" value="P:defense response"/>
    <property type="evidence" value="ECO:0007669"/>
    <property type="project" value="UniProtKB-KW"/>
</dbReference>
<dbReference type="SUPFAM" id="SSF52540">
    <property type="entry name" value="P-loop containing nucleoside triphosphate hydrolases"/>
    <property type="match status" value="1"/>
</dbReference>
<dbReference type="OMA" id="EWESAIN"/>
<dbReference type="InterPro" id="IPR044974">
    <property type="entry name" value="Disease_R_plants"/>
</dbReference>
<dbReference type="PANTHER" id="PTHR11017">
    <property type="entry name" value="LEUCINE-RICH REPEAT-CONTAINING PROTEIN"/>
    <property type="match status" value="1"/>
</dbReference>
<evidence type="ECO:0000313" key="6">
    <source>
        <dbReference type="EMBL" id="PRQ23448.1"/>
    </source>
</evidence>
<dbReference type="GO" id="GO:0043531">
    <property type="term" value="F:ADP binding"/>
    <property type="evidence" value="ECO:0007669"/>
    <property type="project" value="InterPro"/>
</dbReference>
<dbReference type="InterPro" id="IPR036390">
    <property type="entry name" value="WH_DNA-bd_sf"/>
</dbReference>
<keyword evidence="1" id="KW-0433">Leucine-rich repeat</keyword>
<dbReference type="Pfam" id="PF00931">
    <property type="entry name" value="NB-ARC"/>
    <property type="match status" value="1"/>
</dbReference>
<feature type="domain" description="TIR" evidence="5">
    <location>
        <begin position="21"/>
        <end position="186"/>
    </location>
</feature>
<dbReference type="GO" id="GO:0007165">
    <property type="term" value="P:signal transduction"/>
    <property type="evidence" value="ECO:0007669"/>
    <property type="project" value="InterPro"/>
</dbReference>
<protein>
    <submittedName>
        <fullName evidence="6">Putative TIR domain, winged helix-turn-helix DNA-binding domain-containing protein</fullName>
    </submittedName>
</protein>
<organism evidence="6 7">
    <name type="scientific">Rosa chinensis</name>
    <name type="common">China rose</name>
    <dbReference type="NCBI Taxonomy" id="74649"/>
    <lineage>
        <taxon>Eukaryota</taxon>
        <taxon>Viridiplantae</taxon>
        <taxon>Streptophyta</taxon>
        <taxon>Embryophyta</taxon>
        <taxon>Tracheophyta</taxon>
        <taxon>Spermatophyta</taxon>
        <taxon>Magnoliopsida</taxon>
        <taxon>eudicotyledons</taxon>
        <taxon>Gunneridae</taxon>
        <taxon>Pentapetalae</taxon>
        <taxon>rosids</taxon>
        <taxon>fabids</taxon>
        <taxon>Rosales</taxon>
        <taxon>Rosaceae</taxon>
        <taxon>Rosoideae</taxon>
        <taxon>Rosoideae incertae sedis</taxon>
        <taxon>Rosa</taxon>
    </lineage>
</organism>
<dbReference type="SMART" id="SM00382">
    <property type="entry name" value="AAA"/>
    <property type="match status" value="1"/>
</dbReference>
<dbReference type="InterPro" id="IPR042197">
    <property type="entry name" value="Apaf_helical"/>
</dbReference>
<keyword evidence="4" id="KW-0520">NAD</keyword>
<sequence length="1154" mass="132695">MAIQSRASSSFSSVHFSTRSYTHDVFLSFRGEDTRYAFTGHLHRYLVLNRINTFIDDELTRGEEISQALLRAIEGSKLSLIVFSENYASSKWCLDELVHILGCRRSNNQMVRPIFYKVDPSDVRHQGGKFGEAVAEHERRFKDDMDKVLRWRAALSEAANLSGWHFSGGYEYEFIDKIVEEITAQVKEPIYLDMPKCQVGLDSRVEHILEMLDVGGSDVRMVGIWGIGGIGKTTIAKAVHNTIAHKFDGSCFLANVRQGSEQQGGLVNLQNILLSKIVGQKELKIYNIHEGITLLRERLRNKRILLIVDDVDNLDQLEKLAGRIDWFGHGSRVIITTRDEHLLIAHQVKPIYKVHELGHYEALELFSSNAFKDNKNLDDNEKLSVTTVVKYAQGIPLALEVLGSYLCDTSIHKWQAMLDGFKKSPPRRIQDILMISYDGLQDTVQTVFLDIACFFKSQKINDVIQILEGCDRINPEHSIKVLEEKALIYIGGYGQICMHDLLEEMGKDKVLKESIEPGERSRLWHHKDVQDVLIENTGTSKIEGIMVKMPIEDVIHLSPKCFKKMKNLTIFINVNGRFCGEVVDLPCQLRLFDWPKYPLEYLPSNFNTKKMVHFSMPCSRISHFGERFKSMQNLKSLNMKGCEFLAQSPDLSGSPNLQFLDLSWCTRLVEIHPSVGYLEKLVNLNLEGCSKLVMLPGKVNWRSLEAIDLDLCARLENFPEIVGEMKYMTSLILFGTGIKELPSSIGYLINLEELLLRDCRNLTYLPCSIYELQNLKSVCLYECPKLVGFPNKVDFEVLPTYSKVSHQYRNSLSKRKRRNAGSSLEPEPDTKYNLALPWLNQFHVTQCNLSNIDFLASLDCASTLNELDLSRSPIVILPECMINKFVNLWELNLRGCTRLEEIPELPPRIGRLYVRDCVSLERISKLSNILERRESQMIEEMDLTNCWRLCQNLVQMANKEDDEVHADLFSRLLSSQQFKFTITFPVPRSGIPKWFSCQMDFKGHRRFEFCIETLAHFKWDNTGLALCVAIDQKLQDTSAVFSFEVCIHINEVLVSNFFPQHVDHVWLHYVPFLEMWRFGYMRPLPPFMCRVIIYQHSHSEASLKSVGVHLVMPPNEDICMKLICSENLTSKFLGGEVYKNFWENYHPKQRIDCK</sequence>
<dbReference type="InterPro" id="IPR032675">
    <property type="entry name" value="LRR_dom_sf"/>
</dbReference>
<dbReference type="EMBL" id="PDCK01000044">
    <property type="protein sequence ID" value="PRQ23448.1"/>
    <property type="molecule type" value="Genomic_DNA"/>
</dbReference>
<dbReference type="PRINTS" id="PR00364">
    <property type="entry name" value="DISEASERSIST"/>
</dbReference>
<name>A0A2P6PND4_ROSCH</name>
<evidence type="ECO:0000256" key="3">
    <source>
        <dbReference type="ARBA" id="ARBA00022821"/>
    </source>
</evidence>
<dbReference type="PROSITE" id="PS50104">
    <property type="entry name" value="TIR"/>
    <property type="match status" value="1"/>
</dbReference>
<accession>A0A2P6PND4</accession>
<dbReference type="SUPFAM" id="SSF52200">
    <property type="entry name" value="Toll/Interleukin receptor TIR domain"/>
    <property type="match status" value="1"/>
</dbReference>
<evidence type="ECO:0000259" key="5">
    <source>
        <dbReference type="PROSITE" id="PS50104"/>
    </source>
</evidence>
<dbReference type="FunFam" id="3.40.50.10140:FF:000007">
    <property type="entry name" value="Disease resistance protein (TIR-NBS-LRR class)"/>
    <property type="match status" value="1"/>
</dbReference>
<dbReference type="InterPro" id="IPR003593">
    <property type="entry name" value="AAA+_ATPase"/>
</dbReference>
<evidence type="ECO:0000313" key="7">
    <source>
        <dbReference type="Proteomes" id="UP000238479"/>
    </source>
</evidence>
<dbReference type="SUPFAM" id="SSF52058">
    <property type="entry name" value="L domain-like"/>
    <property type="match status" value="1"/>
</dbReference>
<evidence type="ECO:0000256" key="2">
    <source>
        <dbReference type="ARBA" id="ARBA00022737"/>
    </source>
</evidence>
<keyword evidence="7" id="KW-1185">Reference proteome</keyword>
<evidence type="ECO:0000256" key="1">
    <source>
        <dbReference type="ARBA" id="ARBA00022614"/>
    </source>
</evidence>
<comment type="caution">
    <text evidence="6">The sequence shown here is derived from an EMBL/GenBank/DDBJ whole genome shotgun (WGS) entry which is preliminary data.</text>
</comment>
<dbReference type="InterPro" id="IPR035897">
    <property type="entry name" value="Toll_tir_struct_dom_sf"/>
</dbReference>
<dbReference type="GO" id="GO:0003677">
    <property type="term" value="F:DNA binding"/>
    <property type="evidence" value="ECO:0007669"/>
    <property type="project" value="UniProtKB-KW"/>
</dbReference>